<dbReference type="AGR" id="WB:WBGene00008107"/>
<dbReference type="Pfam" id="PF00612">
    <property type="entry name" value="IQ"/>
    <property type="match status" value="2"/>
</dbReference>
<name>O17666_CAEEL</name>
<evidence type="ECO:0000313" key="9">
    <source>
        <dbReference type="WormBase" id="C45G3.1"/>
    </source>
</evidence>
<dbReference type="InterPro" id="IPR036872">
    <property type="entry name" value="CH_dom_sf"/>
</dbReference>
<dbReference type="AlphaFoldDB" id="O17666"/>
<dbReference type="GO" id="GO:0005737">
    <property type="term" value="C:cytoplasm"/>
    <property type="evidence" value="ECO:0007669"/>
    <property type="project" value="UniProtKB-SubCell"/>
</dbReference>
<evidence type="ECO:0007829" key="10">
    <source>
        <dbReference type="PeptideAtlas" id="O17666"/>
    </source>
</evidence>
<reference evidence="7 8" key="1">
    <citation type="journal article" date="1998" name="Science">
        <title>Genome sequence of the nematode C. elegans: a platform for investigating biology.</title>
        <authorList>
            <consortium name="The C. elegans sequencing consortium"/>
            <person name="Sulson J.E."/>
            <person name="Waterston R."/>
        </authorList>
    </citation>
    <scope>NUCLEOTIDE SEQUENCE [LARGE SCALE GENOMIC DNA]</scope>
    <source>
        <strain evidence="7 8">Bristol N2</strain>
    </source>
</reference>
<evidence type="ECO:0000256" key="5">
    <source>
        <dbReference type="SAM" id="MobiDB-lite"/>
    </source>
</evidence>
<dbReference type="PROSITE" id="PS50096">
    <property type="entry name" value="IQ"/>
    <property type="match status" value="2"/>
</dbReference>
<gene>
    <name evidence="7 9" type="primary">aspm-1</name>
    <name evidence="9" type="ORF">C45G3.1</name>
    <name evidence="7" type="ORF">CELE_C45G3.1</name>
</gene>
<keyword evidence="10" id="KW-1267">Proteomics identification</keyword>
<evidence type="ECO:0000256" key="4">
    <source>
        <dbReference type="ARBA" id="ARBA00022860"/>
    </source>
</evidence>
<dbReference type="GeneID" id="172746"/>
<keyword evidence="8" id="KW-1185">Reference proteome</keyword>
<evidence type="ECO:0000313" key="7">
    <source>
        <dbReference type="EMBL" id="CAB07174.1"/>
    </source>
</evidence>
<dbReference type="OrthoDB" id="5870774at2759"/>
<comment type="subcellular location">
    <subcellularLocation>
        <location evidence="1">Cytoplasm</location>
    </subcellularLocation>
</comment>
<organism evidence="7 8">
    <name type="scientific">Caenorhabditis elegans</name>
    <dbReference type="NCBI Taxonomy" id="6239"/>
    <lineage>
        <taxon>Eukaryota</taxon>
        <taxon>Metazoa</taxon>
        <taxon>Ecdysozoa</taxon>
        <taxon>Nematoda</taxon>
        <taxon>Chromadorea</taxon>
        <taxon>Rhabditida</taxon>
        <taxon>Rhabditina</taxon>
        <taxon>Rhabditomorpha</taxon>
        <taxon>Rhabditoidea</taxon>
        <taxon>Rhabditidae</taxon>
        <taxon>Peloderinae</taxon>
        <taxon>Caenorhabditis</taxon>
    </lineage>
</organism>
<protein>
    <submittedName>
        <fullName evidence="7">Calponin-homology (CH) domain-containing protein</fullName>
    </submittedName>
</protein>
<dbReference type="GO" id="GO:0007051">
    <property type="term" value="P:spindle organization"/>
    <property type="evidence" value="ECO:0000318"/>
    <property type="project" value="GO_Central"/>
</dbReference>
<dbReference type="PANTHER" id="PTHR22706:SF1">
    <property type="entry name" value="ASSEMBLY FACTOR FOR SPINDLE MICROTUBULES"/>
    <property type="match status" value="1"/>
</dbReference>
<dbReference type="GO" id="GO:0005819">
    <property type="term" value="C:spindle"/>
    <property type="evidence" value="ECO:0000314"/>
    <property type="project" value="WormBase"/>
</dbReference>
<dbReference type="PIR" id="T19957">
    <property type="entry name" value="T19957"/>
</dbReference>
<dbReference type="PeptideAtlas" id="O17666"/>
<dbReference type="SUPFAM" id="SSF47576">
    <property type="entry name" value="Calponin-homology domain, CH-domain"/>
    <property type="match status" value="1"/>
</dbReference>
<evidence type="ECO:0000259" key="6">
    <source>
        <dbReference type="PROSITE" id="PS50021"/>
    </source>
</evidence>
<dbReference type="DIP" id="DIP-24587N"/>
<dbReference type="GO" id="GO:0051296">
    <property type="term" value="P:establishment of meiotic spindle orientation"/>
    <property type="evidence" value="ECO:0000315"/>
    <property type="project" value="WormBase"/>
</dbReference>
<proteinExistence type="evidence at protein level"/>
<dbReference type="InterPro" id="IPR001715">
    <property type="entry name" value="CH_dom"/>
</dbReference>
<dbReference type="Gene3D" id="1.20.5.190">
    <property type="match status" value="1"/>
</dbReference>
<dbReference type="KEGG" id="cel:CELE_C45G3.1"/>
<dbReference type="RefSeq" id="NP_492467.1">
    <property type="nucleotide sequence ID" value="NM_060066.6"/>
</dbReference>
<evidence type="ECO:0000256" key="1">
    <source>
        <dbReference type="ARBA" id="ARBA00004496"/>
    </source>
</evidence>
<dbReference type="HOGENOM" id="CLU_008006_0_0_1"/>
<dbReference type="GO" id="GO:0000922">
    <property type="term" value="C:spindle pole"/>
    <property type="evidence" value="ECO:0000314"/>
    <property type="project" value="WormBase"/>
</dbReference>
<dbReference type="STRING" id="6239.C45G3.1.1"/>
<dbReference type="Pfam" id="PF00307">
    <property type="entry name" value="CH"/>
    <property type="match status" value="1"/>
</dbReference>
<dbReference type="OMA" id="NYDYQAK"/>
<sequence length="1186" mass="134577">MDNNVEDKKEAMLKRLANRHEKRLLDQVKSNTKKIDLRATERAFLESSPTSMNMRTPLNPSISSSVSDSPILSYDEKANKQIIALATWCNTMMELDVSEEMDLGESKAEACRNIQKMLKKRSDTSEVENTQENARRRYQRIFEKNDPEVVKKKCKQLLDDSGMDASIKDLLSKNNVAIRKEHAVYNDIGLQTTLLHTFLSFHPAWLKTALEAIFNTRIDAQPKHLMKKLSQFFLDLVFSNPTMLKNKKFAQGSGKPIITEAGKEALHKHFLSVSMKLMFLIETAHTHRVIPNLTRIFTKSSHFNCLDDVFSELTKELLTGSSATFKKAFAKVGFIPTYRQSFIENYDYQAKGFSDFSDGLILAKLLETVGEMPHGQILLKLRDPAGDRIRKIGNVKIVLQEMSSLGVPTDNVNAESIVGGKKDEILSILWAIIGVRVAKEQRIKVTRVSEERTPKKRRSAVHDDMSSEVLKMCKIYGRQMEIEVMDLDSLSDGCLLAKLWTTFGTNSTPIQDYDGLSLWEKVVSVAELELCIQRGLDQNMALFVKMFLERLGMIQDLNEKATKIQRMWKAYVQRKNTPKLYFIVQQLLADSSIPRNRSVSPFSNNVTFTVPRTPRNNILTERPSLSQIPSSRQSMDSTFNDATFTVSRDSIESMNKMQKTPLRGTFTRKTIAMVIEEEDDSENNETVVPSTLKKRTVVRMEHNAEVFREQDEDDENQDKDTVAPSAENLDSPPSDIPLETLSSIPSASQSAIFLQDSETGKEMHVPKAEDVGVVVLEASDSPVALEGNNEASYDGQKIENLETFEIKEGKTQEDLPSKSPMDPTQTSGSPLVEFRMTEEQERLEMLFQSLSEDQKNFVKTNNLSVSIEDDANTPELRRILRQTRELKRKQQEIARKLGNIERNALAVRDGGEDSSDSRSDAGHDVAILHGDDSQLFENSMQLDQKSQLQNDETQILENKKKAAVVIQKMIRGFIARRKFQMEISNIRNRMIQYNHILAQEDEQIGIEEMEDKSVEAKLKKCALHGLTNDNLHVVHVAATVIDRVTDLVPSLLEKLVVELNGIKSITDVLIVADRGFSYTSILHPLLNVLEKLFTKIPEEVTNSHILPHLKILSPRLMLLMLKHSEVKELFIPIINTLTSIARRFPDKKQSSFSSSSYSIKQSLKKVKDQECRNKLVRLESICEDML</sequence>
<dbReference type="IntAct" id="O17666">
    <property type="interactions" value="8"/>
</dbReference>
<dbReference type="Gene3D" id="1.10.418.10">
    <property type="entry name" value="Calponin-like domain"/>
    <property type="match status" value="1"/>
</dbReference>
<keyword evidence="2" id="KW-0963">Cytoplasm</keyword>
<dbReference type="InterPro" id="IPR000048">
    <property type="entry name" value="IQ_motif_EF-hand-BS"/>
</dbReference>
<dbReference type="InterPro" id="IPR051185">
    <property type="entry name" value="ASPM"/>
</dbReference>
<dbReference type="PROSITE" id="PS50021">
    <property type="entry name" value="CH"/>
    <property type="match status" value="1"/>
</dbReference>
<dbReference type="Proteomes" id="UP000001940">
    <property type="component" value="Chromosome I"/>
</dbReference>
<dbReference type="InParanoid" id="O17666"/>
<dbReference type="EMBL" id="BX284601">
    <property type="protein sequence ID" value="CAB07174.1"/>
    <property type="molecule type" value="Genomic_DNA"/>
</dbReference>
<dbReference type="SMART" id="SM00015">
    <property type="entry name" value="IQ"/>
    <property type="match status" value="2"/>
</dbReference>
<dbReference type="PANTHER" id="PTHR22706">
    <property type="entry name" value="ASSEMBLY FACTOR FOR SPINDLE MICROTUBULES"/>
    <property type="match status" value="1"/>
</dbReference>
<dbReference type="GO" id="GO:0000212">
    <property type="term" value="P:meiotic spindle organization"/>
    <property type="evidence" value="ECO:0000315"/>
    <property type="project" value="WormBase"/>
</dbReference>
<dbReference type="CTD" id="172746"/>
<dbReference type="eggNOG" id="KOG0165">
    <property type="taxonomic scope" value="Eukaryota"/>
</dbReference>
<dbReference type="GO" id="GO:0051295">
    <property type="term" value="P:establishment of meiotic spindle localization"/>
    <property type="evidence" value="ECO:0000318"/>
    <property type="project" value="GO_Central"/>
</dbReference>
<evidence type="ECO:0000256" key="2">
    <source>
        <dbReference type="ARBA" id="ARBA00022490"/>
    </source>
</evidence>
<dbReference type="GO" id="GO:0019904">
    <property type="term" value="F:protein domain specific binding"/>
    <property type="evidence" value="ECO:0000353"/>
    <property type="project" value="WormBase"/>
</dbReference>
<keyword evidence="4" id="KW-0112">Calmodulin-binding</keyword>
<dbReference type="GO" id="GO:0005516">
    <property type="term" value="F:calmodulin binding"/>
    <property type="evidence" value="ECO:0000353"/>
    <property type="project" value="WormBase"/>
</dbReference>
<dbReference type="GO" id="GO:0000278">
    <property type="term" value="P:mitotic cell cycle"/>
    <property type="evidence" value="ECO:0000318"/>
    <property type="project" value="GO_Central"/>
</dbReference>
<dbReference type="FunCoup" id="O17666">
    <property type="interactions" value="1404"/>
</dbReference>
<dbReference type="GO" id="GO:0051233">
    <property type="term" value="C:spindle midzone"/>
    <property type="evidence" value="ECO:0000314"/>
    <property type="project" value="WormBase"/>
</dbReference>
<dbReference type="Bgee" id="WBGene00008107">
    <property type="expression patterns" value="Expressed in germ line (C elegans) and 4 other cell types or tissues"/>
</dbReference>
<dbReference type="WormBase" id="C45G3.1">
    <property type="protein sequence ID" value="CE15710"/>
    <property type="gene ID" value="WBGene00008107"/>
    <property type="gene designation" value="aspm-1"/>
</dbReference>
<keyword evidence="3" id="KW-0677">Repeat</keyword>
<evidence type="ECO:0000256" key="3">
    <source>
        <dbReference type="ARBA" id="ARBA00022737"/>
    </source>
</evidence>
<feature type="domain" description="Calponin-homology (CH)" evidence="6">
    <location>
        <begin position="311"/>
        <end position="437"/>
    </location>
</feature>
<evidence type="ECO:0000313" key="8">
    <source>
        <dbReference type="Proteomes" id="UP000001940"/>
    </source>
</evidence>
<dbReference type="UCSC" id="C45G3.1">
    <property type="organism name" value="c. elegans"/>
</dbReference>
<feature type="region of interest" description="Disordered" evidence="5">
    <location>
        <begin position="706"/>
        <end position="743"/>
    </location>
</feature>
<dbReference type="GO" id="GO:0032880">
    <property type="term" value="P:regulation of protein localization"/>
    <property type="evidence" value="ECO:0000315"/>
    <property type="project" value="WormBase"/>
</dbReference>
<dbReference type="PaxDb" id="6239-C45G3.1"/>
<accession>O17666</accession>
<feature type="region of interest" description="Disordered" evidence="5">
    <location>
        <begin position="810"/>
        <end position="829"/>
    </location>
</feature>